<reference evidence="4" key="1">
    <citation type="journal article" date="2015" name="Nature">
        <title>Complex archaea that bridge the gap between prokaryotes and eukaryotes.</title>
        <authorList>
            <person name="Spang A."/>
            <person name="Saw J.H."/>
            <person name="Jorgensen S.L."/>
            <person name="Zaremba-Niedzwiedzka K."/>
            <person name="Martijn J."/>
            <person name="Lind A.E."/>
            <person name="van Eijk R."/>
            <person name="Schleper C."/>
            <person name="Guy L."/>
            <person name="Ettema T.J."/>
        </authorList>
    </citation>
    <scope>NUCLEOTIDE SEQUENCE</scope>
</reference>
<comment type="caution">
    <text evidence="4">The sequence shown here is derived from an EMBL/GenBank/DDBJ whole genome shotgun (WGS) entry which is preliminary data.</text>
</comment>
<sequence length="869" mass="99908">IIISNRDDFHYWINKGNSSFLKNEFKAAKKSFKKALNIDPKRHIAWASLASTYAQLGKSDKSIEATEGFLKHFEDIDEGKEVLREFFKKIPQNNLFIESLERAFDPDYDFRGNWGAVGSYYASKENYEKALEAYKNALKTDSKNPTLLYAVCSLYFKLKDLNATLRASDKAMEVVPNFLSVLVIQGMVYVELNELDKALEIYNRIIKNNPLFEKAIALLQKIQKKKGDTKEEIEFERYQGLKLRKYQKSFLVELERRLDKPLPALEYIDYDDLFGVSGFVSKAGYITELGLDMKVIREIPESIGSLKYLKKLSITHCYNLVKLPDNITKLQYLKKFKFDYNPLSKIQPNHLSQEKTALMLLDTKICELKSLRKLNLKDSLIISELPKCLGDLPNLNEINITNCQKLKELPDNIKLNFRFTGSGHQKILKKIKRAESKIGELAKKKKVGIYQGQKLATEEIKFLEELEKQTLRTLNVLEKRDYRNNGFIVKNNHIVEMNLRDLEYIPESIENLHHIEGFKLYECSKIHALPESIGNLKTLKKFHLTSCFGLDKLPDSFGNLEMLEEFVMRACRGITSLPESFGNLKSLKKIHLSLINYFNLPESIGNLSSLKEMILEGSQIIGDVPMSMKNIDSLRKIELSISFSSETLPKGISSLKNLEELVIKGKTNLKSLGQIGNLESLKILDINVDNFILDLPENFGNLKKLKSLNLGSFMELSRLPDSFCELENLEEFTLRSIPKLTALPLLFGNLSNLIKFNIFYCQQIDKFPKSIDRLRSLEELRVENCNFKLIPLSLTRLNNLKLVSFLNNPLSFEDLFEKIKKGNYKEEEILDQVKVLVAGLQQDKISLKKEILILFESLIKKSMIATQLI</sequence>
<dbReference type="Pfam" id="PF13414">
    <property type="entry name" value="TPR_11"/>
    <property type="match status" value="1"/>
</dbReference>
<dbReference type="AlphaFoldDB" id="A0A0F9HEG9"/>
<dbReference type="InterPro" id="IPR011990">
    <property type="entry name" value="TPR-like_helical_dom_sf"/>
</dbReference>
<keyword evidence="1" id="KW-0677">Repeat</keyword>
<accession>A0A0F9HEG9</accession>
<gene>
    <name evidence="4" type="ORF">LCGC14_1793440</name>
</gene>
<dbReference type="Pfam" id="PF13181">
    <property type="entry name" value="TPR_8"/>
    <property type="match status" value="1"/>
</dbReference>
<protein>
    <recommendedName>
        <fullName evidence="3">Disease resistance R13L4/SHOC-2-like LRR domain-containing protein</fullName>
    </recommendedName>
</protein>
<dbReference type="Gene3D" id="3.80.10.10">
    <property type="entry name" value="Ribonuclease Inhibitor"/>
    <property type="match status" value="2"/>
</dbReference>
<dbReference type="Gene3D" id="1.25.40.10">
    <property type="entry name" value="Tetratricopeptide repeat domain"/>
    <property type="match status" value="2"/>
</dbReference>
<dbReference type="InterPro" id="IPR055414">
    <property type="entry name" value="LRR_R13L4/SHOC2-like"/>
</dbReference>
<keyword evidence="2" id="KW-0175">Coiled coil</keyword>
<dbReference type="PANTHER" id="PTHR45752:SF187">
    <property type="entry name" value="LEUCINE-RICH REPEAT AND IQ DOMAIN-CONTAINING PROTEIN 4"/>
    <property type="match status" value="1"/>
</dbReference>
<dbReference type="EMBL" id="LAZR01017172">
    <property type="protein sequence ID" value="KKM01537.1"/>
    <property type="molecule type" value="Genomic_DNA"/>
</dbReference>
<organism evidence="4">
    <name type="scientific">marine sediment metagenome</name>
    <dbReference type="NCBI Taxonomy" id="412755"/>
    <lineage>
        <taxon>unclassified sequences</taxon>
        <taxon>metagenomes</taxon>
        <taxon>ecological metagenomes</taxon>
    </lineage>
</organism>
<evidence type="ECO:0000259" key="3">
    <source>
        <dbReference type="Pfam" id="PF23598"/>
    </source>
</evidence>
<dbReference type="InterPro" id="IPR032675">
    <property type="entry name" value="LRR_dom_sf"/>
</dbReference>
<evidence type="ECO:0000256" key="2">
    <source>
        <dbReference type="SAM" id="Coils"/>
    </source>
</evidence>
<proteinExistence type="predicted"/>
<dbReference type="InterPro" id="IPR050715">
    <property type="entry name" value="LRR-SigEffector_domain"/>
</dbReference>
<dbReference type="SMART" id="SM00028">
    <property type="entry name" value="TPR"/>
    <property type="match status" value="5"/>
</dbReference>
<dbReference type="Pfam" id="PF13174">
    <property type="entry name" value="TPR_6"/>
    <property type="match status" value="1"/>
</dbReference>
<evidence type="ECO:0000256" key="1">
    <source>
        <dbReference type="ARBA" id="ARBA00022737"/>
    </source>
</evidence>
<dbReference type="PANTHER" id="PTHR45752">
    <property type="entry name" value="LEUCINE-RICH REPEAT-CONTAINING"/>
    <property type="match status" value="1"/>
</dbReference>
<dbReference type="SUPFAM" id="SSF52058">
    <property type="entry name" value="L domain-like"/>
    <property type="match status" value="2"/>
</dbReference>
<dbReference type="InterPro" id="IPR019734">
    <property type="entry name" value="TPR_rpt"/>
</dbReference>
<name>A0A0F9HEG9_9ZZZZ</name>
<dbReference type="SUPFAM" id="SSF48452">
    <property type="entry name" value="TPR-like"/>
    <property type="match status" value="1"/>
</dbReference>
<feature type="domain" description="Disease resistance R13L4/SHOC-2-like LRR" evidence="3">
    <location>
        <begin position="669"/>
        <end position="782"/>
    </location>
</feature>
<dbReference type="PROSITE" id="PS50005">
    <property type="entry name" value="TPR"/>
    <property type="match status" value="3"/>
</dbReference>
<feature type="coiled-coil region" evidence="2">
    <location>
        <begin position="424"/>
        <end position="480"/>
    </location>
</feature>
<evidence type="ECO:0000313" key="4">
    <source>
        <dbReference type="EMBL" id="KKM01537.1"/>
    </source>
</evidence>
<dbReference type="Pfam" id="PF23598">
    <property type="entry name" value="LRR_14"/>
    <property type="match status" value="1"/>
</dbReference>
<feature type="non-terminal residue" evidence="4">
    <location>
        <position position="1"/>
    </location>
</feature>